<dbReference type="InterPro" id="IPR011854">
    <property type="entry name" value="HypE"/>
</dbReference>
<dbReference type="InterPro" id="IPR010918">
    <property type="entry name" value="PurM-like_C_dom"/>
</dbReference>
<dbReference type="InterPro" id="IPR036676">
    <property type="entry name" value="PurM-like_C_sf"/>
</dbReference>
<dbReference type="NCBIfam" id="TIGR02124">
    <property type="entry name" value="hypE"/>
    <property type="match status" value="1"/>
</dbReference>
<dbReference type="PANTHER" id="PTHR30303">
    <property type="entry name" value="HYDROGENASE ISOENZYMES FORMATION PROTEIN HYPE"/>
    <property type="match status" value="1"/>
</dbReference>
<dbReference type="Pfam" id="PF00586">
    <property type="entry name" value="AIRS"/>
    <property type="match status" value="1"/>
</dbReference>
<dbReference type="CDD" id="cd02197">
    <property type="entry name" value="HypE"/>
    <property type="match status" value="1"/>
</dbReference>
<gene>
    <name evidence="4" type="ORF">S03H2_59977</name>
</gene>
<dbReference type="EMBL" id="BARU01038611">
    <property type="protein sequence ID" value="GAH86519.1"/>
    <property type="molecule type" value="Genomic_DNA"/>
</dbReference>
<dbReference type="Gene3D" id="3.30.1330.10">
    <property type="entry name" value="PurM-like, N-terminal domain"/>
    <property type="match status" value="1"/>
</dbReference>
<evidence type="ECO:0000313" key="4">
    <source>
        <dbReference type="EMBL" id="GAH86519.1"/>
    </source>
</evidence>
<reference evidence="4" key="1">
    <citation type="journal article" date="2014" name="Front. Microbiol.">
        <title>High frequency of phylogenetically diverse reductive dehalogenase-homologous genes in deep subseafloor sedimentary metagenomes.</title>
        <authorList>
            <person name="Kawai M."/>
            <person name="Futagami T."/>
            <person name="Toyoda A."/>
            <person name="Takaki Y."/>
            <person name="Nishi S."/>
            <person name="Hori S."/>
            <person name="Arai W."/>
            <person name="Tsubouchi T."/>
            <person name="Morono Y."/>
            <person name="Uchiyama I."/>
            <person name="Ito T."/>
            <person name="Fujiyama A."/>
            <person name="Inagaki F."/>
            <person name="Takami H."/>
        </authorList>
    </citation>
    <scope>NUCLEOTIDE SEQUENCE</scope>
    <source>
        <strain evidence="4">Expedition CK06-06</strain>
    </source>
</reference>
<dbReference type="AlphaFoldDB" id="X1K8G8"/>
<feature type="non-terminal residue" evidence="4">
    <location>
        <position position="1"/>
    </location>
</feature>
<evidence type="ECO:0000256" key="1">
    <source>
        <dbReference type="ARBA" id="ARBA00006243"/>
    </source>
</evidence>
<sequence>LSFIIEEGLPISELERIVNSIHQAADEAEVKIITGDTKVVNQGTADKMFINTSGVGIVPPGVDISGANAMPGDKVILSGNLGDHGIAVLSQRQGLELNVPIESDCAPLNKLVAEMLATSADLHCLRDPTRGGLATTLNEFAKQSQVGITINEASLPVNEAVLAACELLGFDPLYVANEGKLVAVVAPSDATKVLAKMRQNQYGTEAAIIGEVVREHPGKVIMKTCLGSSRIVDMLVGELLPRI</sequence>
<comment type="caution">
    <text evidence="4">The sequence shown here is derived from an EMBL/GenBank/DDBJ whole genome shotgun (WGS) entry which is preliminary data.</text>
</comment>
<dbReference type="PANTHER" id="PTHR30303:SF0">
    <property type="entry name" value="CARBAMOYL DEHYDRATASE HYPE"/>
    <property type="match status" value="1"/>
</dbReference>
<dbReference type="Gene3D" id="3.90.650.10">
    <property type="entry name" value="PurM-like C-terminal domain"/>
    <property type="match status" value="1"/>
</dbReference>
<dbReference type="GO" id="GO:0051604">
    <property type="term" value="P:protein maturation"/>
    <property type="evidence" value="ECO:0007669"/>
    <property type="project" value="TreeGrafter"/>
</dbReference>
<accession>X1K8G8</accession>
<feature type="domain" description="PurM-like N-terminal" evidence="2">
    <location>
        <begin position="5"/>
        <end position="58"/>
    </location>
</feature>
<protein>
    <submittedName>
        <fullName evidence="4">Uncharacterized protein</fullName>
    </submittedName>
</protein>
<dbReference type="SUPFAM" id="SSF55326">
    <property type="entry name" value="PurM N-terminal domain-like"/>
    <property type="match status" value="1"/>
</dbReference>
<dbReference type="InterPro" id="IPR036921">
    <property type="entry name" value="PurM-like_N_sf"/>
</dbReference>
<feature type="non-terminal residue" evidence="4">
    <location>
        <position position="243"/>
    </location>
</feature>
<comment type="similarity">
    <text evidence="1">Belongs to the HypE family.</text>
</comment>
<evidence type="ECO:0000259" key="2">
    <source>
        <dbReference type="Pfam" id="PF00586"/>
    </source>
</evidence>
<dbReference type="Pfam" id="PF02769">
    <property type="entry name" value="AIRS_C"/>
    <property type="match status" value="1"/>
</dbReference>
<proteinExistence type="inferred from homology"/>
<organism evidence="4">
    <name type="scientific">marine sediment metagenome</name>
    <dbReference type="NCBI Taxonomy" id="412755"/>
    <lineage>
        <taxon>unclassified sequences</taxon>
        <taxon>metagenomes</taxon>
        <taxon>ecological metagenomes</taxon>
    </lineage>
</organism>
<dbReference type="SUPFAM" id="SSF56042">
    <property type="entry name" value="PurM C-terminal domain-like"/>
    <property type="match status" value="1"/>
</dbReference>
<name>X1K8G8_9ZZZZ</name>
<dbReference type="InterPro" id="IPR016188">
    <property type="entry name" value="PurM-like_N"/>
</dbReference>
<evidence type="ECO:0000259" key="3">
    <source>
        <dbReference type="Pfam" id="PF02769"/>
    </source>
</evidence>
<feature type="domain" description="PurM-like C-terminal" evidence="3">
    <location>
        <begin position="71"/>
        <end position="222"/>
    </location>
</feature>